<dbReference type="AlphaFoldDB" id="A0A498S9L9"/>
<dbReference type="InterPro" id="IPR000095">
    <property type="entry name" value="CRIB_dom"/>
</dbReference>
<sequence length="433" mass="49625">MSILKVAVAVRKRRYGVLQFLADYRLILRCALCYSKKCDLIKNETFMDATDVDRSSFARLSIIGDDRTPTCKTMMPIQELIIFAAFTGSLNVLETSMGENFQLQVFETARKTLWKCASLTAITGNDMRERMHHYECHRNIGSLLPSDNLNMRIAASFGSSCRVLAASFIELLEDDFEMIKWRKIGDGDNKIYGMNFCLRTEAERFYQMLRLHSSSGSVSYALPRKLVFQKNFFHTNNRCISSKYIPQITICSSGDGGGRAKSIEISGPLNFEHKIHIGLDSVHGYEDNDFLKKILRETQLLFGSRETLIANERRLHIRKQSRTTLSCVKHFDQVKRNNRKSTNFGDKLLEITQSSNMQQTVTISGEGYSDPPNNLNGSNRMNLQTTEEMDHPETPRKCYDRKQKLTTCTVDHGERFISSKSSATMIRKDFERR</sequence>
<feature type="domain" description="CRIB" evidence="1">
    <location>
        <begin position="265"/>
        <end position="278"/>
    </location>
</feature>
<organism evidence="2 3">
    <name type="scientific">Acanthocheilonema viteae</name>
    <name type="common">Filarial nematode worm</name>
    <name type="synonym">Dipetalonema viteae</name>
    <dbReference type="NCBI Taxonomy" id="6277"/>
    <lineage>
        <taxon>Eukaryota</taxon>
        <taxon>Metazoa</taxon>
        <taxon>Ecdysozoa</taxon>
        <taxon>Nematoda</taxon>
        <taxon>Chromadorea</taxon>
        <taxon>Rhabditida</taxon>
        <taxon>Spirurina</taxon>
        <taxon>Spiruromorpha</taxon>
        <taxon>Filarioidea</taxon>
        <taxon>Onchocercidae</taxon>
        <taxon>Acanthocheilonema</taxon>
    </lineage>
</organism>
<accession>A0A498S9L9</accession>
<dbReference type="EMBL" id="UPTC01000396">
    <property type="protein sequence ID" value="VBB28393.1"/>
    <property type="molecule type" value="Genomic_DNA"/>
</dbReference>
<proteinExistence type="predicted"/>
<reference evidence="2 3" key="1">
    <citation type="submission" date="2018-08" db="EMBL/GenBank/DDBJ databases">
        <authorList>
            <person name="Laetsch R D."/>
            <person name="Stevens L."/>
            <person name="Kumar S."/>
            <person name="Blaxter L. M."/>
        </authorList>
    </citation>
    <scope>NUCLEOTIDE SEQUENCE [LARGE SCALE GENOMIC DNA]</scope>
</reference>
<name>A0A498S9L9_ACAVI</name>
<dbReference type="STRING" id="6277.A0A498S9L9"/>
<dbReference type="Pfam" id="PF00786">
    <property type="entry name" value="PBD"/>
    <property type="match status" value="1"/>
</dbReference>
<protein>
    <recommendedName>
        <fullName evidence="1">CRIB domain-containing protein</fullName>
    </recommendedName>
</protein>
<dbReference type="PROSITE" id="PS50108">
    <property type="entry name" value="CRIB"/>
    <property type="match status" value="1"/>
</dbReference>
<dbReference type="Proteomes" id="UP000276991">
    <property type="component" value="Unassembled WGS sequence"/>
</dbReference>
<evidence type="ECO:0000259" key="1">
    <source>
        <dbReference type="PROSITE" id="PS50108"/>
    </source>
</evidence>
<dbReference type="Gene3D" id="3.90.810.10">
    <property type="entry name" value="CRIB domain"/>
    <property type="match status" value="1"/>
</dbReference>
<keyword evidence="3" id="KW-1185">Reference proteome</keyword>
<gene>
    <name evidence="2" type="ORF">NAV_LOCUS3223</name>
</gene>
<dbReference type="OrthoDB" id="1022360at2759"/>
<evidence type="ECO:0000313" key="2">
    <source>
        <dbReference type="EMBL" id="VBB28393.1"/>
    </source>
</evidence>
<evidence type="ECO:0000313" key="3">
    <source>
        <dbReference type="Proteomes" id="UP000276991"/>
    </source>
</evidence>
<dbReference type="SMART" id="SM00285">
    <property type="entry name" value="PBD"/>
    <property type="match status" value="1"/>
</dbReference>
<dbReference type="InterPro" id="IPR036936">
    <property type="entry name" value="CRIB_dom_sf"/>
</dbReference>